<evidence type="ECO:0000313" key="1">
    <source>
        <dbReference type="EMBL" id="BBZ33870.1"/>
    </source>
</evidence>
<dbReference type="OrthoDB" id="9833537at2"/>
<dbReference type="RefSeq" id="WP_085154708.1">
    <property type="nucleotide sequence ID" value="NZ_AP022612.1"/>
</dbReference>
<gene>
    <name evidence="1" type="ORF">MCNF_24750</name>
</gene>
<dbReference type="Proteomes" id="UP000466931">
    <property type="component" value="Chromosome"/>
</dbReference>
<keyword evidence="2" id="KW-1185">Reference proteome</keyword>
<evidence type="ECO:0000313" key="2">
    <source>
        <dbReference type="Proteomes" id="UP000466931"/>
    </source>
</evidence>
<reference evidence="1" key="1">
    <citation type="journal article" date="2019" name="Emerg. Microbes Infect.">
        <title>Comprehensive subspecies identification of 175 nontuberculous mycobacteria species based on 7547 genomic profiles.</title>
        <authorList>
            <person name="Matsumoto Y."/>
            <person name="Kinjo T."/>
            <person name="Motooka D."/>
            <person name="Nabeya D."/>
            <person name="Jung N."/>
            <person name="Uechi K."/>
            <person name="Horii T."/>
            <person name="Iida T."/>
            <person name="Fujita J."/>
            <person name="Nakamura S."/>
        </authorList>
    </citation>
    <scope>NUCLEOTIDE SEQUENCE [LARGE SCALE GENOMIC DNA]</scope>
    <source>
        <strain evidence="1">JCM 13671</strain>
    </source>
</reference>
<dbReference type="AlphaFoldDB" id="A0A7I7XX23"/>
<dbReference type="EMBL" id="AP022612">
    <property type="protein sequence ID" value="BBZ33870.1"/>
    <property type="molecule type" value="Genomic_DNA"/>
</dbReference>
<protein>
    <submittedName>
        <fullName evidence="1">Uncharacterized protein</fullName>
    </submittedName>
</protein>
<proteinExistence type="predicted"/>
<organism evidence="1 2">
    <name type="scientific">Mycolicibacterium confluentis</name>
    <dbReference type="NCBI Taxonomy" id="28047"/>
    <lineage>
        <taxon>Bacteria</taxon>
        <taxon>Bacillati</taxon>
        <taxon>Actinomycetota</taxon>
        <taxon>Actinomycetes</taxon>
        <taxon>Mycobacteriales</taxon>
        <taxon>Mycobacteriaceae</taxon>
        <taxon>Mycolicibacterium</taxon>
    </lineage>
</organism>
<name>A0A7I7XX23_9MYCO</name>
<sequence>MKLLWAGLFAVTLAVAGIGVLRTALDLRTGEVVERSCGPAPLAEYCVERRVLSAIPLLREERRTVEVHSARNPARNLYLPDPFLSAVTITWSPLRVTLTDELGYSLVLDDGYLRRLHD</sequence>
<accession>A0A7I7XX23</accession>
<reference evidence="1" key="2">
    <citation type="submission" date="2020-02" db="EMBL/GenBank/DDBJ databases">
        <authorList>
            <person name="Matsumoto Y."/>
            <person name="Motooka D."/>
            <person name="Nakamura S."/>
        </authorList>
    </citation>
    <scope>NUCLEOTIDE SEQUENCE</scope>
    <source>
        <strain evidence="1">JCM 13671</strain>
    </source>
</reference>